<evidence type="ECO:0000313" key="5">
    <source>
        <dbReference type="Proteomes" id="UP000799536"/>
    </source>
</evidence>
<dbReference type="InterPro" id="IPR006768">
    <property type="entry name" value="Cwf19-like_C_dom-1"/>
</dbReference>
<evidence type="ECO:0000313" key="4">
    <source>
        <dbReference type="EMBL" id="KAF2196579.1"/>
    </source>
</evidence>
<dbReference type="EMBL" id="ML994362">
    <property type="protein sequence ID" value="KAF2196579.1"/>
    <property type="molecule type" value="Genomic_DNA"/>
</dbReference>
<dbReference type="CDD" id="cd07380">
    <property type="entry name" value="MPP_CWF19_N"/>
    <property type="match status" value="1"/>
</dbReference>
<feature type="compositionally biased region" description="Basic residues" evidence="1">
    <location>
        <begin position="289"/>
        <end position="298"/>
    </location>
</feature>
<dbReference type="InterPro" id="IPR036265">
    <property type="entry name" value="HIT-like_sf"/>
</dbReference>
<gene>
    <name evidence="4" type="ORF">GQ43DRAFT_404803</name>
</gene>
<dbReference type="GO" id="GO:0000398">
    <property type="term" value="P:mRNA splicing, via spliceosome"/>
    <property type="evidence" value="ECO:0007669"/>
    <property type="project" value="TreeGrafter"/>
</dbReference>
<feature type="region of interest" description="Disordered" evidence="1">
    <location>
        <begin position="252"/>
        <end position="299"/>
    </location>
</feature>
<accession>A0A9P4JG16</accession>
<dbReference type="GO" id="GO:0061632">
    <property type="term" value="F:RNA lariat debranching enzyme activator activity"/>
    <property type="evidence" value="ECO:0007669"/>
    <property type="project" value="TreeGrafter"/>
</dbReference>
<dbReference type="PANTHER" id="PTHR12072:SF4">
    <property type="entry name" value="CWF19-LIKE PROTEIN 1"/>
    <property type="match status" value="1"/>
</dbReference>
<feature type="domain" description="Cwf19-like protein C-terminal" evidence="2">
    <location>
        <begin position="474"/>
        <end position="535"/>
    </location>
</feature>
<dbReference type="Pfam" id="PF04677">
    <property type="entry name" value="CwfJ_C_1"/>
    <property type="match status" value="1"/>
</dbReference>
<dbReference type="PANTHER" id="PTHR12072">
    <property type="entry name" value="CWF19, CELL CYCLE CONTROL PROTEIN"/>
    <property type="match status" value="1"/>
</dbReference>
<organism evidence="4 5">
    <name type="scientific">Delitschia confertaspora ATCC 74209</name>
    <dbReference type="NCBI Taxonomy" id="1513339"/>
    <lineage>
        <taxon>Eukaryota</taxon>
        <taxon>Fungi</taxon>
        <taxon>Dikarya</taxon>
        <taxon>Ascomycota</taxon>
        <taxon>Pezizomycotina</taxon>
        <taxon>Dothideomycetes</taxon>
        <taxon>Pleosporomycetidae</taxon>
        <taxon>Pleosporales</taxon>
        <taxon>Delitschiaceae</taxon>
        <taxon>Delitschia</taxon>
    </lineage>
</organism>
<dbReference type="SUPFAM" id="SSF54197">
    <property type="entry name" value="HIT-like"/>
    <property type="match status" value="1"/>
</dbReference>
<evidence type="ECO:0000259" key="3">
    <source>
        <dbReference type="Pfam" id="PF04677"/>
    </source>
</evidence>
<dbReference type="Proteomes" id="UP000799536">
    <property type="component" value="Unassembled WGS sequence"/>
</dbReference>
<dbReference type="GO" id="GO:0071014">
    <property type="term" value="C:post-mRNA release spliceosomal complex"/>
    <property type="evidence" value="ECO:0007669"/>
    <property type="project" value="TreeGrafter"/>
</dbReference>
<dbReference type="OrthoDB" id="444325at2759"/>
<dbReference type="AlphaFoldDB" id="A0A9P4JG16"/>
<dbReference type="Gene3D" id="3.30.428.10">
    <property type="entry name" value="HIT-like"/>
    <property type="match status" value="1"/>
</dbReference>
<sequence length="536" mass="60113">MTSKILVIGEVNGQFPHVFSKLADLQQKHQFAFALIVGNLFAHPLTATAEDEESIASLLNGKIHVPVTTYFALGTQPLPPAIISKLESAEEVCPNLYFLGKRTVMKTSEGIRIVALGGQLDANITAGASKDDYPPYYGETDAKILKGATTADILVTTEWPTGVRTRSAVPFNPTEQPLEQHCLADLCSALKPRYHFTTSLGAFYEREPFFHEKNEEGAYPITRFISLAEYGNDKNQKWIFAFSLDPKAALPANPPEGATASPLTTSDKKRGFPGNANSGAQYTYEHDKRPNKRRRGPHKAPSASECFFCLANENISTHLITSIGDNAYMTTAKGPLPTSTTFPKLGFPGHLLIIPMAHQPTLANMEEEERQNTYAEMQRYRCSLNNMLKSAAGEEYGSVTWEVSKSSLMHTHWQYMPVPAELIRNRSVEAAFKALAKNQNYPKFEEADVGDGFEETSDFFRVLIWDPRKQADQYQSFVLRFDEKIRFHLQFGREVMGKLLKLDQRVDWHSCGQTQQQEEEDVAKVKEAFAEFDFTE</sequence>
<protein>
    <submittedName>
        <fullName evidence="4">Uncharacterized protein</fullName>
    </submittedName>
</protein>
<name>A0A9P4JG16_9PLEO</name>
<feature type="domain" description="Cwf19-like C-terminal" evidence="3">
    <location>
        <begin position="300"/>
        <end position="425"/>
    </location>
</feature>
<keyword evidence="5" id="KW-1185">Reference proteome</keyword>
<dbReference type="InterPro" id="IPR040194">
    <property type="entry name" value="Cwf19-like"/>
</dbReference>
<reference evidence="4" key="1">
    <citation type="journal article" date="2020" name="Stud. Mycol.">
        <title>101 Dothideomycetes genomes: a test case for predicting lifestyles and emergence of pathogens.</title>
        <authorList>
            <person name="Haridas S."/>
            <person name="Albert R."/>
            <person name="Binder M."/>
            <person name="Bloem J."/>
            <person name="Labutti K."/>
            <person name="Salamov A."/>
            <person name="Andreopoulos B."/>
            <person name="Baker S."/>
            <person name="Barry K."/>
            <person name="Bills G."/>
            <person name="Bluhm B."/>
            <person name="Cannon C."/>
            <person name="Castanera R."/>
            <person name="Culley D."/>
            <person name="Daum C."/>
            <person name="Ezra D."/>
            <person name="Gonzalez J."/>
            <person name="Henrissat B."/>
            <person name="Kuo A."/>
            <person name="Liang C."/>
            <person name="Lipzen A."/>
            <person name="Lutzoni F."/>
            <person name="Magnuson J."/>
            <person name="Mondo S."/>
            <person name="Nolan M."/>
            <person name="Ohm R."/>
            <person name="Pangilinan J."/>
            <person name="Park H.-J."/>
            <person name="Ramirez L."/>
            <person name="Alfaro M."/>
            <person name="Sun H."/>
            <person name="Tritt A."/>
            <person name="Yoshinaga Y."/>
            <person name="Zwiers L.-H."/>
            <person name="Turgeon B."/>
            <person name="Goodwin S."/>
            <person name="Spatafora J."/>
            <person name="Crous P."/>
            <person name="Grigoriev I."/>
        </authorList>
    </citation>
    <scope>NUCLEOTIDE SEQUENCE</scope>
    <source>
        <strain evidence="4">ATCC 74209</strain>
    </source>
</reference>
<evidence type="ECO:0000259" key="2">
    <source>
        <dbReference type="Pfam" id="PF04676"/>
    </source>
</evidence>
<dbReference type="Pfam" id="PF04676">
    <property type="entry name" value="CwfJ_C_2"/>
    <property type="match status" value="1"/>
</dbReference>
<comment type="caution">
    <text evidence="4">The sequence shown here is derived from an EMBL/GenBank/DDBJ whole genome shotgun (WGS) entry which is preliminary data.</text>
</comment>
<proteinExistence type="predicted"/>
<evidence type="ECO:0000256" key="1">
    <source>
        <dbReference type="SAM" id="MobiDB-lite"/>
    </source>
</evidence>
<dbReference type="InterPro" id="IPR006767">
    <property type="entry name" value="Cwf19-like_C_dom-2"/>
</dbReference>